<feature type="signal peptide" evidence="4">
    <location>
        <begin position="1"/>
        <end position="26"/>
    </location>
</feature>
<keyword evidence="2 4" id="KW-0732">Signal</keyword>
<dbReference type="Gene3D" id="3.40.190.10">
    <property type="entry name" value="Periplasmic binding protein-like II"/>
    <property type="match status" value="2"/>
</dbReference>
<accession>A0A345ZX16</accession>
<keyword evidence="3" id="KW-0408">Iron</keyword>
<dbReference type="PANTHER" id="PTHR30006">
    <property type="entry name" value="THIAMINE-BINDING PERIPLASMIC PROTEIN-RELATED"/>
    <property type="match status" value="1"/>
</dbReference>
<dbReference type="PANTHER" id="PTHR30006:SF15">
    <property type="entry name" value="IRON-UTILIZATION PERIPLASMIC PROTEIN"/>
    <property type="match status" value="1"/>
</dbReference>
<proteinExistence type="inferred from homology"/>
<feature type="binding site" evidence="3">
    <location>
        <position position="224"/>
    </location>
    <ligand>
        <name>Fe cation</name>
        <dbReference type="ChEBI" id="CHEBI:24875"/>
    </ligand>
</feature>
<dbReference type="InterPro" id="IPR026045">
    <property type="entry name" value="Ferric-bd"/>
</dbReference>
<dbReference type="Proteomes" id="UP000254889">
    <property type="component" value="Chromosome"/>
</dbReference>
<evidence type="ECO:0000313" key="6">
    <source>
        <dbReference type="Proteomes" id="UP000254889"/>
    </source>
</evidence>
<evidence type="ECO:0000256" key="2">
    <source>
        <dbReference type="ARBA" id="ARBA00022729"/>
    </source>
</evidence>
<dbReference type="AlphaFoldDB" id="A0A345ZX16"/>
<evidence type="ECO:0000256" key="4">
    <source>
        <dbReference type="SAM" id="SignalP"/>
    </source>
</evidence>
<name>A0A345ZX16_9HYPH</name>
<dbReference type="GO" id="GO:0046872">
    <property type="term" value="F:metal ion binding"/>
    <property type="evidence" value="ECO:0007669"/>
    <property type="project" value="UniProtKB-KW"/>
</dbReference>
<evidence type="ECO:0000313" key="5">
    <source>
        <dbReference type="EMBL" id="AXK81463.1"/>
    </source>
</evidence>
<comment type="similarity">
    <text evidence="1">Belongs to the bacterial solute-binding protein 1 family.</text>
</comment>
<dbReference type="PIRSF" id="PIRSF002825">
    <property type="entry name" value="CfbpA"/>
    <property type="match status" value="1"/>
</dbReference>
<reference evidence="5 6" key="1">
    <citation type="submission" date="2018-07" db="EMBL/GenBank/DDBJ databases">
        <authorList>
            <person name="Quirk P.G."/>
            <person name="Krulwich T.A."/>
        </authorList>
    </citation>
    <scope>NUCLEOTIDE SEQUENCE [LARGE SCALE GENOMIC DNA]</scope>
    <source>
        <strain evidence="5 6">CC-BB4</strain>
    </source>
</reference>
<feature type="binding site" evidence="3">
    <location>
        <position position="223"/>
    </location>
    <ligand>
        <name>Fe cation</name>
        <dbReference type="ChEBI" id="CHEBI:24875"/>
    </ligand>
</feature>
<dbReference type="SUPFAM" id="SSF53850">
    <property type="entry name" value="Periplasmic binding protein-like II"/>
    <property type="match status" value="1"/>
</dbReference>
<dbReference type="CDD" id="cd13542">
    <property type="entry name" value="PBP2_FutA1_ilke"/>
    <property type="match status" value="1"/>
</dbReference>
<keyword evidence="3" id="KW-0479">Metal-binding</keyword>
<dbReference type="EMBL" id="CP031417">
    <property type="protein sequence ID" value="AXK81463.1"/>
    <property type="molecule type" value="Genomic_DNA"/>
</dbReference>
<evidence type="ECO:0000256" key="3">
    <source>
        <dbReference type="PIRSR" id="PIRSR002825-1"/>
    </source>
</evidence>
<keyword evidence="6" id="KW-1185">Reference proteome</keyword>
<gene>
    <name evidence="5" type="ORF">DW352_13660</name>
</gene>
<dbReference type="Pfam" id="PF13343">
    <property type="entry name" value="SBP_bac_6"/>
    <property type="match status" value="1"/>
</dbReference>
<dbReference type="RefSeq" id="WP_115691842.1">
    <property type="nucleotide sequence ID" value="NZ_CP031417.1"/>
</dbReference>
<sequence>MFAAAKTFARAFVTLGAVAAAGSAFAQSGEVNVYTYRETKLVQPLFDAFTKDTGIKVNIISASSGLEQRIKSEGERSPADVLLTVDIGRLEDAVRAGITQPIVSPALDKVIGAQYRDPEGHWVGISLRARVVYASKERVKQDSITYEELADPKWKGKICIRSGQHIYNNALIAAFIAKHGEAKAEEWLRGLKANLAQKPSGGDRETARDVAAGKCDLGIGNTYYWALMATSDAQKPWADATKVILPTFAGGGTHVNVSGVVLAKYAPNKANAMTLIEWLAGEKAQHIYADVNYEYPLRAGVAVNAIIAGYGTLKPDTLALSKVAAAKKAAAALVDKVGFDN</sequence>
<dbReference type="KEGG" id="ptaw:DW352_13660"/>
<feature type="chain" id="PRO_5016725496" evidence="4">
    <location>
        <begin position="27"/>
        <end position="341"/>
    </location>
</feature>
<dbReference type="GO" id="GO:0030288">
    <property type="term" value="C:outer membrane-bounded periplasmic space"/>
    <property type="evidence" value="ECO:0007669"/>
    <property type="project" value="TreeGrafter"/>
</dbReference>
<dbReference type="OrthoDB" id="9769567at2"/>
<evidence type="ECO:0000256" key="1">
    <source>
        <dbReference type="ARBA" id="ARBA00008520"/>
    </source>
</evidence>
<protein>
    <submittedName>
        <fullName evidence="5">Iron ABC transporter substrate-binding protein</fullName>
    </submittedName>
</protein>
<organism evidence="5 6">
    <name type="scientific">Pseudolabrys taiwanensis</name>
    <dbReference type="NCBI Taxonomy" id="331696"/>
    <lineage>
        <taxon>Bacteria</taxon>
        <taxon>Pseudomonadati</taxon>
        <taxon>Pseudomonadota</taxon>
        <taxon>Alphaproteobacteria</taxon>
        <taxon>Hyphomicrobiales</taxon>
        <taxon>Xanthobacteraceae</taxon>
        <taxon>Pseudolabrys</taxon>
    </lineage>
</organism>